<feature type="domain" description="4Fe-4S ferredoxin-type" evidence="6">
    <location>
        <begin position="63"/>
        <end position="92"/>
    </location>
</feature>
<gene>
    <name evidence="7" type="primary">napF</name>
    <name evidence="7" type="ORF">ON753_07790</name>
</gene>
<dbReference type="InterPro" id="IPR017900">
    <property type="entry name" value="4Fe4S_Fe_S_CS"/>
</dbReference>
<organism evidence="7 8">
    <name type="scientific">Roseibium salinum</name>
    <dbReference type="NCBI Taxonomy" id="1604349"/>
    <lineage>
        <taxon>Bacteria</taxon>
        <taxon>Pseudomonadati</taxon>
        <taxon>Pseudomonadota</taxon>
        <taxon>Alphaproteobacteria</taxon>
        <taxon>Hyphomicrobiales</taxon>
        <taxon>Stappiaceae</taxon>
        <taxon>Roseibium</taxon>
    </lineage>
</organism>
<evidence type="ECO:0000256" key="4">
    <source>
        <dbReference type="ARBA" id="ARBA00023004"/>
    </source>
</evidence>
<keyword evidence="4" id="KW-0408">Iron</keyword>
<dbReference type="CDD" id="cd10564">
    <property type="entry name" value="NapF_like"/>
    <property type="match status" value="1"/>
</dbReference>
<dbReference type="PANTHER" id="PTHR43687">
    <property type="entry name" value="ADENYLYLSULFATE REDUCTASE, BETA SUBUNIT"/>
    <property type="match status" value="1"/>
</dbReference>
<reference evidence="7 8" key="1">
    <citation type="journal article" date="2016" name="Int. J. Syst. Evol. Microbiol.">
        <title>Labrenzia salina sp. nov., isolated from the rhizosphere of the halophyte Arthrocnemum macrostachyum.</title>
        <authorList>
            <person name="Camacho M."/>
            <person name="Redondo-Gomez S."/>
            <person name="Rodriguez-Llorente I."/>
            <person name="Rohde M."/>
            <person name="Sproer C."/>
            <person name="Schumann P."/>
            <person name="Klenk H.P."/>
            <person name="Montero-Calasanz M.D.C."/>
        </authorList>
    </citation>
    <scope>NUCLEOTIDE SEQUENCE [LARGE SCALE GENOMIC DNA]</scope>
    <source>
        <strain evidence="7 8">DSM 29163</strain>
    </source>
</reference>
<dbReference type="RefSeq" id="WP_265961998.1">
    <property type="nucleotide sequence ID" value="NZ_JAPEVI010000003.1"/>
</dbReference>
<dbReference type="NCBIfam" id="TIGR00402">
    <property type="entry name" value="napF"/>
    <property type="match status" value="1"/>
</dbReference>
<keyword evidence="5" id="KW-0411">Iron-sulfur</keyword>
<proteinExistence type="predicted"/>
<feature type="domain" description="4Fe-4S ferredoxin-type" evidence="6">
    <location>
        <begin position="135"/>
        <end position="164"/>
    </location>
</feature>
<evidence type="ECO:0000256" key="3">
    <source>
        <dbReference type="ARBA" id="ARBA00022737"/>
    </source>
</evidence>
<keyword evidence="1" id="KW-0004">4Fe-4S</keyword>
<accession>A0ABT3QZP7</accession>
<dbReference type="InterPro" id="IPR004496">
    <property type="entry name" value="NapF"/>
</dbReference>
<keyword evidence="3" id="KW-0677">Repeat</keyword>
<dbReference type="PANTHER" id="PTHR43687:SF1">
    <property type="entry name" value="FERREDOXIN III"/>
    <property type="match status" value="1"/>
</dbReference>
<feature type="domain" description="4Fe-4S ferredoxin-type" evidence="6">
    <location>
        <begin position="27"/>
        <end position="60"/>
    </location>
</feature>
<evidence type="ECO:0000256" key="5">
    <source>
        <dbReference type="ARBA" id="ARBA00023014"/>
    </source>
</evidence>
<dbReference type="PROSITE" id="PS00198">
    <property type="entry name" value="4FE4S_FER_1"/>
    <property type="match status" value="3"/>
</dbReference>
<dbReference type="Pfam" id="PF12838">
    <property type="entry name" value="Fer4_7"/>
    <property type="match status" value="2"/>
</dbReference>
<keyword evidence="2" id="KW-0479">Metal-binding</keyword>
<keyword evidence="8" id="KW-1185">Reference proteome</keyword>
<evidence type="ECO:0000256" key="1">
    <source>
        <dbReference type="ARBA" id="ARBA00022485"/>
    </source>
</evidence>
<evidence type="ECO:0000313" key="7">
    <source>
        <dbReference type="EMBL" id="MCX2722306.1"/>
    </source>
</evidence>
<evidence type="ECO:0000256" key="2">
    <source>
        <dbReference type="ARBA" id="ARBA00022723"/>
    </source>
</evidence>
<name>A0ABT3QZP7_9HYPH</name>
<evidence type="ECO:0000313" key="8">
    <source>
        <dbReference type="Proteomes" id="UP001300261"/>
    </source>
</evidence>
<dbReference type="PROSITE" id="PS51379">
    <property type="entry name" value="4FE4S_FER_2"/>
    <property type="match status" value="3"/>
</dbReference>
<evidence type="ECO:0000259" key="6">
    <source>
        <dbReference type="PROSITE" id="PS51379"/>
    </source>
</evidence>
<protein>
    <submittedName>
        <fullName evidence="7">Ferredoxin-type protein NapF</fullName>
    </submittedName>
</protein>
<dbReference type="Gene3D" id="3.30.70.20">
    <property type="match status" value="2"/>
</dbReference>
<sequence>MPVDPDFFPSRRAFLKLPGEPKADALRPPWTDEEAVAARCTSCSACVDACPESILQTDRQGRPVVVFDGRECTFCRKCAEACEVSVFDLARPQPWGLKAVIGEGCLQDHGISCQLCRDSCPVSAIRVDLGKRPFGRLTIDTGLCTGCGACLSVCPQEVLSLTDSTSETEAA</sequence>
<dbReference type="InterPro" id="IPR050572">
    <property type="entry name" value="Fe-S_Ferredoxin"/>
</dbReference>
<dbReference type="EMBL" id="JAPEVI010000003">
    <property type="protein sequence ID" value="MCX2722306.1"/>
    <property type="molecule type" value="Genomic_DNA"/>
</dbReference>
<dbReference type="SUPFAM" id="SSF54862">
    <property type="entry name" value="4Fe-4S ferredoxins"/>
    <property type="match status" value="1"/>
</dbReference>
<dbReference type="InterPro" id="IPR017896">
    <property type="entry name" value="4Fe4S_Fe-S-bd"/>
</dbReference>
<dbReference type="Proteomes" id="UP001300261">
    <property type="component" value="Unassembled WGS sequence"/>
</dbReference>
<comment type="caution">
    <text evidence="7">The sequence shown here is derived from an EMBL/GenBank/DDBJ whole genome shotgun (WGS) entry which is preliminary data.</text>
</comment>